<evidence type="ECO:0000259" key="10">
    <source>
        <dbReference type="Pfam" id="PF00749"/>
    </source>
</evidence>
<evidence type="ECO:0000256" key="6">
    <source>
        <dbReference type="ARBA" id="ARBA00022917"/>
    </source>
</evidence>
<dbReference type="Gene3D" id="3.40.50.620">
    <property type="entry name" value="HUPs"/>
    <property type="match status" value="1"/>
</dbReference>
<dbReference type="GO" id="GO:0006425">
    <property type="term" value="P:glutaminyl-tRNA aminoacylation"/>
    <property type="evidence" value="ECO:0007669"/>
    <property type="project" value="TreeGrafter"/>
</dbReference>
<evidence type="ECO:0000256" key="2">
    <source>
        <dbReference type="ARBA" id="ARBA00012836"/>
    </source>
</evidence>
<keyword evidence="6 9" id="KW-0648">Protein biosynthesis</keyword>
<keyword evidence="7 9" id="KW-0030">Aminoacyl-tRNA synthetase</keyword>
<evidence type="ECO:0000256" key="3">
    <source>
        <dbReference type="ARBA" id="ARBA00022598"/>
    </source>
</evidence>
<dbReference type="FunFam" id="2.40.240.10:FF:000007">
    <property type="entry name" value="Glutamine--tRNA ligase"/>
    <property type="match status" value="1"/>
</dbReference>
<evidence type="ECO:0000256" key="4">
    <source>
        <dbReference type="ARBA" id="ARBA00022741"/>
    </source>
</evidence>
<evidence type="ECO:0000259" key="11">
    <source>
        <dbReference type="Pfam" id="PF03950"/>
    </source>
</evidence>
<keyword evidence="5 9" id="KW-0067">ATP-binding</keyword>
<evidence type="ECO:0000256" key="5">
    <source>
        <dbReference type="ARBA" id="ARBA00022840"/>
    </source>
</evidence>
<dbReference type="InterPro" id="IPR050132">
    <property type="entry name" value="Gln/Glu-tRNA_Ligase"/>
</dbReference>
<dbReference type="InterPro" id="IPR020056">
    <property type="entry name" value="Rbsml_bL25/Gln-tRNA_synth_N"/>
</dbReference>
<sequence>MVAKQFDDTNPDAEEGKYFDAIEEVIRWLGFTPHAITYTSDNFQALYNLAEKLIELGKAYVCHCNEGEIKLQRGGEEGSSPRYRCNHAAQVVETNLQKFRDMRDGKYEPQTAFLRMKQDITSNNTQMWDLAAYRIPKNRRPHFRTGDRWKIYPTESYEWLNKTLGVYEPMQREYGRLNISGTVMSKRALRTLVNEGHVRNWDDPRLYTLTAIRRRGVPPGAVLSFINELGVTTSQTLIQTSRFEQSIRRYLEVTVPRLMLVLDPVPLVIEDIGGLEGQQLDIPFFPKNPAIGSRKLTLTKTVFIDRSDFREVDSKDYFRLAPGKTVGLLHIPYPVTATTFEKDETTGLVTGIKAVFAKEGKKPKTYIQWVSQGSQNIETRIHSPLFKSPNPAAADGGFLSDINPESETIYPEALVESGLEEMRRQGPWPKAEGENIEAGPESVRFQAVRIAYFAVDSDSTENKTVLNRIVSLKEDPGKDVG</sequence>
<evidence type="ECO:0000256" key="9">
    <source>
        <dbReference type="RuleBase" id="RU363037"/>
    </source>
</evidence>
<evidence type="ECO:0000256" key="7">
    <source>
        <dbReference type="ARBA" id="ARBA00023146"/>
    </source>
</evidence>
<dbReference type="SUPFAM" id="SSF52374">
    <property type="entry name" value="Nucleotidylyl transferase"/>
    <property type="match status" value="1"/>
</dbReference>
<comment type="catalytic activity">
    <reaction evidence="8">
        <text>tRNA(Gln) + L-glutamine + ATP = L-glutaminyl-tRNA(Gln) + AMP + diphosphate</text>
        <dbReference type="Rhea" id="RHEA:20121"/>
        <dbReference type="Rhea" id="RHEA-COMP:9662"/>
        <dbReference type="Rhea" id="RHEA-COMP:9681"/>
        <dbReference type="ChEBI" id="CHEBI:30616"/>
        <dbReference type="ChEBI" id="CHEBI:33019"/>
        <dbReference type="ChEBI" id="CHEBI:58359"/>
        <dbReference type="ChEBI" id="CHEBI:78442"/>
        <dbReference type="ChEBI" id="CHEBI:78521"/>
        <dbReference type="ChEBI" id="CHEBI:456215"/>
        <dbReference type="EC" id="6.1.1.18"/>
    </reaction>
</comment>
<dbReference type="GO" id="GO:0004819">
    <property type="term" value="F:glutamine-tRNA ligase activity"/>
    <property type="evidence" value="ECO:0007669"/>
    <property type="project" value="UniProtKB-EC"/>
</dbReference>
<dbReference type="Pfam" id="PF03950">
    <property type="entry name" value="tRNA-synt_1c_C"/>
    <property type="match status" value="1"/>
</dbReference>
<accession>M7SDC0</accession>
<dbReference type="Proteomes" id="UP000012174">
    <property type="component" value="Unassembled WGS sequence"/>
</dbReference>
<keyword evidence="4 9" id="KW-0547">Nucleotide-binding</keyword>
<dbReference type="OMA" id="CDEVVHG"/>
<protein>
    <recommendedName>
        <fullName evidence="2">glutamine--tRNA ligase</fullName>
        <ecNumber evidence="2">6.1.1.18</ecNumber>
    </recommendedName>
</protein>
<dbReference type="PANTHER" id="PTHR43097">
    <property type="entry name" value="GLUTAMINE-TRNA LIGASE"/>
    <property type="match status" value="1"/>
</dbReference>
<feature type="domain" description="Glutamyl/glutaminyl-tRNA synthetase class Ib anti-codon binding" evidence="11">
    <location>
        <begin position="256"/>
        <end position="354"/>
    </location>
</feature>
<dbReference type="OrthoDB" id="10250478at2759"/>
<dbReference type="GO" id="GO:0005829">
    <property type="term" value="C:cytosol"/>
    <property type="evidence" value="ECO:0007669"/>
    <property type="project" value="TreeGrafter"/>
</dbReference>
<dbReference type="FunFam" id="2.40.240.10:FF:000015">
    <property type="entry name" value="Glutaminyl-tRNA synthetase"/>
    <property type="match status" value="1"/>
</dbReference>
<comment type="similarity">
    <text evidence="1 9">Belongs to the class-I aminoacyl-tRNA synthetase family.</text>
</comment>
<feature type="domain" description="tRNA synthetases class I (E and Q) anti-codon binding" evidence="12">
    <location>
        <begin position="367"/>
        <end position="423"/>
    </location>
</feature>
<dbReference type="InterPro" id="IPR049437">
    <property type="entry name" value="tRNA-synt_1c_C2"/>
</dbReference>
<evidence type="ECO:0000259" key="12">
    <source>
        <dbReference type="Pfam" id="PF20974"/>
    </source>
</evidence>
<gene>
    <name evidence="13" type="ORF">UCREL1_10907</name>
</gene>
<dbReference type="InterPro" id="IPR020059">
    <property type="entry name" value="Glu/Gln-tRNA-synth_Ib_codon-bd"/>
</dbReference>
<dbReference type="STRING" id="1287681.M7SDC0"/>
<evidence type="ECO:0000313" key="14">
    <source>
        <dbReference type="Proteomes" id="UP000012174"/>
    </source>
</evidence>
<dbReference type="Pfam" id="PF20974">
    <property type="entry name" value="tRNA-synt_1c_C2"/>
    <property type="match status" value="1"/>
</dbReference>
<organism evidence="13 14">
    <name type="scientific">Eutypa lata (strain UCR-EL1)</name>
    <name type="common">Grapevine dieback disease fungus</name>
    <name type="synonym">Eutypa armeniacae</name>
    <dbReference type="NCBI Taxonomy" id="1287681"/>
    <lineage>
        <taxon>Eukaryota</taxon>
        <taxon>Fungi</taxon>
        <taxon>Dikarya</taxon>
        <taxon>Ascomycota</taxon>
        <taxon>Pezizomycotina</taxon>
        <taxon>Sordariomycetes</taxon>
        <taxon>Xylariomycetidae</taxon>
        <taxon>Xylariales</taxon>
        <taxon>Diatrypaceae</taxon>
        <taxon>Eutypa</taxon>
    </lineage>
</organism>
<proteinExistence type="inferred from homology"/>
<keyword evidence="3 9" id="KW-0436">Ligase</keyword>
<dbReference type="KEGG" id="ela:UCREL1_10907"/>
<feature type="domain" description="Glutamyl/glutaminyl-tRNA synthetase class Ib catalytic" evidence="10">
    <location>
        <begin position="6"/>
        <end position="154"/>
    </location>
</feature>
<evidence type="ECO:0000256" key="1">
    <source>
        <dbReference type="ARBA" id="ARBA00005594"/>
    </source>
</evidence>
<dbReference type="HOGENOM" id="CLU_001882_2_3_1"/>
<evidence type="ECO:0000313" key="13">
    <source>
        <dbReference type="EMBL" id="EMR62147.1"/>
    </source>
</evidence>
<name>M7SDC0_EUTLA</name>
<dbReference type="GO" id="GO:0005524">
    <property type="term" value="F:ATP binding"/>
    <property type="evidence" value="ECO:0007669"/>
    <property type="project" value="UniProtKB-KW"/>
</dbReference>
<keyword evidence="14" id="KW-1185">Reference proteome</keyword>
<dbReference type="InterPro" id="IPR014729">
    <property type="entry name" value="Rossmann-like_a/b/a_fold"/>
</dbReference>
<dbReference type="InterPro" id="IPR011035">
    <property type="entry name" value="Ribosomal_bL25/Gln-tRNA_synth"/>
</dbReference>
<dbReference type="Pfam" id="PF00749">
    <property type="entry name" value="tRNA-synt_1c"/>
    <property type="match status" value="1"/>
</dbReference>
<dbReference type="eggNOG" id="KOG1148">
    <property type="taxonomic scope" value="Eukaryota"/>
</dbReference>
<reference evidence="14" key="1">
    <citation type="journal article" date="2013" name="Genome Announc.">
        <title>Draft genome sequence of the grapevine dieback fungus Eutypa lata UCR-EL1.</title>
        <authorList>
            <person name="Blanco-Ulate B."/>
            <person name="Rolshausen P.E."/>
            <person name="Cantu D."/>
        </authorList>
    </citation>
    <scope>NUCLEOTIDE SEQUENCE [LARGE SCALE GENOMIC DNA]</scope>
    <source>
        <strain evidence="14">UCR-EL1</strain>
    </source>
</reference>
<dbReference type="EC" id="6.1.1.18" evidence="2"/>
<dbReference type="SUPFAM" id="SSF50715">
    <property type="entry name" value="Ribosomal protein L25-like"/>
    <property type="match status" value="1"/>
</dbReference>
<dbReference type="InterPro" id="IPR020058">
    <property type="entry name" value="Glu/Gln-tRNA-synth_Ib_cat-dom"/>
</dbReference>
<evidence type="ECO:0000256" key="8">
    <source>
        <dbReference type="ARBA" id="ARBA00048270"/>
    </source>
</evidence>
<dbReference type="Gene3D" id="2.40.240.10">
    <property type="entry name" value="Ribosomal Protein L25, Chain P"/>
    <property type="match status" value="2"/>
</dbReference>
<dbReference type="EMBL" id="KB707488">
    <property type="protein sequence ID" value="EMR62147.1"/>
    <property type="molecule type" value="Genomic_DNA"/>
</dbReference>
<dbReference type="PANTHER" id="PTHR43097:SF4">
    <property type="entry name" value="GLUTAMINE--TRNA LIGASE"/>
    <property type="match status" value="1"/>
</dbReference>
<dbReference type="AlphaFoldDB" id="M7SDC0"/>